<proteinExistence type="predicted"/>
<name>A0A2T6KC01_9RHOB</name>
<protein>
    <submittedName>
        <fullName evidence="4">PA domain-containing protein</fullName>
    </submittedName>
</protein>
<evidence type="ECO:0000313" key="5">
    <source>
        <dbReference type="Proteomes" id="UP000244523"/>
    </source>
</evidence>
<organism evidence="4 5">
    <name type="scientific">Yoonia sediminilitoris</name>
    <dbReference type="NCBI Taxonomy" id="1286148"/>
    <lineage>
        <taxon>Bacteria</taxon>
        <taxon>Pseudomonadati</taxon>
        <taxon>Pseudomonadota</taxon>
        <taxon>Alphaproteobacteria</taxon>
        <taxon>Rhodobacterales</taxon>
        <taxon>Paracoccaceae</taxon>
        <taxon>Yoonia</taxon>
    </lineage>
</organism>
<dbReference type="Gene3D" id="3.50.30.30">
    <property type="match status" value="1"/>
</dbReference>
<dbReference type="SUPFAM" id="SSF52025">
    <property type="entry name" value="PA domain"/>
    <property type="match status" value="1"/>
</dbReference>
<evidence type="ECO:0000256" key="1">
    <source>
        <dbReference type="SAM" id="MobiDB-lite"/>
    </source>
</evidence>
<keyword evidence="5" id="KW-1185">Reference proteome</keyword>
<dbReference type="Proteomes" id="UP000244523">
    <property type="component" value="Unassembled WGS sequence"/>
</dbReference>
<evidence type="ECO:0000259" key="3">
    <source>
        <dbReference type="Pfam" id="PF02225"/>
    </source>
</evidence>
<dbReference type="Pfam" id="PF08309">
    <property type="entry name" value="LVIVD"/>
    <property type="match status" value="1"/>
</dbReference>
<keyword evidence="2" id="KW-0732">Signal</keyword>
<comment type="caution">
    <text evidence="4">The sequence shown here is derived from an EMBL/GenBank/DDBJ whole genome shotgun (WGS) entry which is preliminary data.</text>
</comment>
<evidence type="ECO:0000313" key="4">
    <source>
        <dbReference type="EMBL" id="PUB12392.1"/>
    </source>
</evidence>
<dbReference type="EMBL" id="QBUD01000010">
    <property type="protein sequence ID" value="PUB12392.1"/>
    <property type="molecule type" value="Genomic_DNA"/>
</dbReference>
<evidence type="ECO:0000256" key="2">
    <source>
        <dbReference type="SAM" id="SignalP"/>
    </source>
</evidence>
<dbReference type="Pfam" id="PF02225">
    <property type="entry name" value="PA"/>
    <property type="match status" value="1"/>
</dbReference>
<dbReference type="InterPro" id="IPR003137">
    <property type="entry name" value="PA_domain"/>
</dbReference>
<dbReference type="InterPro" id="IPR013211">
    <property type="entry name" value="LVIVD"/>
</dbReference>
<accession>A0A2T6KC01</accession>
<feature type="domain" description="PA" evidence="3">
    <location>
        <begin position="375"/>
        <end position="462"/>
    </location>
</feature>
<gene>
    <name evidence="4" type="ORF">C8N45_11031</name>
</gene>
<dbReference type="AlphaFoldDB" id="A0A2T6KC01"/>
<dbReference type="InterPro" id="IPR046450">
    <property type="entry name" value="PA_dom_sf"/>
</dbReference>
<sequence length="663" mass="70004">MKYIINPFSRSVAAVSAVALLTFVLPGLAHESDTEGHVPANTNYGFEVIGRDLLVGVQDGLYTDVWSHNGYAYVGTFQEPGCTDAGVFIVDIEAAIANFDGGVSEGATIAEIKSAPNTRINDVKVHRVGDTDVLITTQEPCGDAIPGVANAGNTPLDKKGEWRGSGPASQKGQGGISLYDVTDPTKPIALRKNFLEFGGVHNTFSWDWEGKSYLIGTANTFDFFDTFIVDISKPQSPNLLVTTGALDWFAVGAFLDGQFETGSSAGIFNHDVWVDFIDGVPTAVVSYWDGGFVTLDLTDPANPVFLGDSTYPDPEPIVGEPYEGNAHAAVFGGNGDYIFGGDEDFSDSSFGINYSGVDYAAGQSLFGPGSDALAGTVVWTGGEGCTAAEVPAATSAGQVALIQRGACFFQDKAESAQAQGYAGFIIANNAAGGDALINMAGSGASPEPTIPGVFIGYSTGEIIKANPGGFAAASSVFDGWGYFHVINNTGAEITVPSRGMANPDTMTVPQLHELGYYAPAEAVEPPAAGAPPVGDLTMHNIEADPRTQDLVPMFNQGPRMFVSWYSLGMRAIEYRPGHYHDNSNGEGSYSQNVHEVGRFIAEEGSNFWGVHVDERPNGDQIILASDRNTGLWVFSFSCVTRVEIGDGEQDVFYCDPATDSTGG</sequence>
<dbReference type="RefSeq" id="WP_211095479.1">
    <property type="nucleotide sequence ID" value="NZ_QBUD01000010.1"/>
</dbReference>
<feature type="signal peptide" evidence="2">
    <location>
        <begin position="1"/>
        <end position="29"/>
    </location>
</feature>
<feature type="region of interest" description="Disordered" evidence="1">
    <location>
        <begin position="146"/>
        <end position="176"/>
    </location>
</feature>
<feature type="chain" id="PRO_5015475760" evidence="2">
    <location>
        <begin position="30"/>
        <end position="663"/>
    </location>
</feature>
<reference evidence="4 5" key="1">
    <citation type="submission" date="2018-04" db="EMBL/GenBank/DDBJ databases">
        <title>Genomic Encyclopedia of Archaeal and Bacterial Type Strains, Phase II (KMG-II): from individual species to whole genera.</title>
        <authorList>
            <person name="Goeker M."/>
        </authorList>
    </citation>
    <scope>NUCLEOTIDE SEQUENCE [LARGE SCALE GENOMIC DNA]</scope>
    <source>
        <strain evidence="4 5">DSM 29955</strain>
    </source>
</reference>